<protein>
    <submittedName>
        <fullName evidence="2">Uncharacterized protein</fullName>
    </submittedName>
</protein>
<comment type="caution">
    <text evidence="2">The sequence shown here is derived from an EMBL/GenBank/DDBJ whole genome shotgun (WGS) entry which is preliminary data.</text>
</comment>
<evidence type="ECO:0000313" key="3">
    <source>
        <dbReference type="Proteomes" id="UP000190188"/>
    </source>
</evidence>
<keyword evidence="3" id="KW-1185">Reference proteome</keyword>
<name>A0A1T2WZX3_9BACL</name>
<accession>A0A1T2WZX3</accession>
<dbReference type="EMBL" id="MSZX01000021">
    <property type="protein sequence ID" value="OPA73179.1"/>
    <property type="molecule type" value="Genomic_DNA"/>
</dbReference>
<dbReference type="Proteomes" id="UP000190188">
    <property type="component" value="Unassembled WGS sequence"/>
</dbReference>
<organism evidence="2 3">
    <name type="scientific">Paenibacillus selenitireducens</name>
    <dbReference type="NCBI Taxonomy" id="1324314"/>
    <lineage>
        <taxon>Bacteria</taxon>
        <taxon>Bacillati</taxon>
        <taxon>Bacillota</taxon>
        <taxon>Bacilli</taxon>
        <taxon>Bacillales</taxon>
        <taxon>Paenibacillaceae</taxon>
        <taxon>Paenibacillus</taxon>
    </lineage>
</organism>
<feature type="region of interest" description="Disordered" evidence="1">
    <location>
        <begin position="1"/>
        <end position="22"/>
    </location>
</feature>
<proteinExistence type="predicted"/>
<evidence type="ECO:0000313" key="2">
    <source>
        <dbReference type="EMBL" id="OPA73179.1"/>
    </source>
</evidence>
<sequence>MSQYVGASKKVSDKNNNVREPAQTLAHQGLQTTEFKAPLRRMSDFQGDMEWHSSRVYGNSLELQGMP</sequence>
<reference evidence="2 3" key="1">
    <citation type="submission" date="2017-01" db="EMBL/GenBank/DDBJ databases">
        <title>Genome analysis of Paenibacillus selenitrireducens ES3-24.</title>
        <authorList>
            <person name="Xu D."/>
            <person name="Yao R."/>
            <person name="Zheng S."/>
        </authorList>
    </citation>
    <scope>NUCLEOTIDE SEQUENCE [LARGE SCALE GENOMIC DNA]</scope>
    <source>
        <strain evidence="2 3">ES3-24</strain>
    </source>
</reference>
<dbReference type="AlphaFoldDB" id="A0A1T2WZX3"/>
<evidence type="ECO:0000256" key="1">
    <source>
        <dbReference type="SAM" id="MobiDB-lite"/>
    </source>
</evidence>
<gene>
    <name evidence="2" type="ORF">BVG16_29980</name>
</gene>